<dbReference type="InterPro" id="IPR050445">
    <property type="entry name" value="Bact_polysacc_biosynth/exp"/>
</dbReference>
<dbReference type="Pfam" id="PF02706">
    <property type="entry name" value="Wzz"/>
    <property type="match status" value="1"/>
</dbReference>
<gene>
    <name evidence="10" type="ORF">SAMN05518846_107142</name>
</gene>
<feature type="domain" description="Polysaccharide chain length determinant N-terminal" evidence="8">
    <location>
        <begin position="3"/>
        <end position="92"/>
    </location>
</feature>
<dbReference type="InterPro" id="IPR003856">
    <property type="entry name" value="LPS_length_determ_N"/>
</dbReference>
<evidence type="ECO:0000259" key="8">
    <source>
        <dbReference type="Pfam" id="PF02706"/>
    </source>
</evidence>
<dbReference type="InterPro" id="IPR032807">
    <property type="entry name" value="GNVR"/>
</dbReference>
<evidence type="ECO:0000256" key="2">
    <source>
        <dbReference type="ARBA" id="ARBA00006683"/>
    </source>
</evidence>
<keyword evidence="4 7" id="KW-0812">Transmembrane</keyword>
<organism evidence="10 11">
    <name type="scientific">Brevibacillus centrosporus</name>
    <dbReference type="NCBI Taxonomy" id="54910"/>
    <lineage>
        <taxon>Bacteria</taxon>
        <taxon>Bacillati</taxon>
        <taxon>Bacillota</taxon>
        <taxon>Bacilli</taxon>
        <taxon>Bacillales</taxon>
        <taxon>Paenibacillaceae</taxon>
        <taxon>Brevibacillus</taxon>
    </lineage>
</organism>
<evidence type="ECO:0000256" key="5">
    <source>
        <dbReference type="ARBA" id="ARBA00022989"/>
    </source>
</evidence>
<feature type="transmembrane region" description="Helical" evidence="7">
    <location>
        <begin position="174"/>
        <end position="195"/>
    </location>
</feature>
<dbReference type="STRING" id="1884381.SAMN05518846_107142"/>
<comment type="subcellular location">
    <subcellularLocation>
        <location evidence="1">Cell membrane</location>
        <topology evidence="1">Multi-pass membrane protein</topology>
    </subcellularLocation>
</comment>
<evidence type="ECO:0000256" key="7">
    <source>
        <dbReference type="SAM" id="Phobius"/>
    </source>
</evidence>
<keyword evidence="3" id="KW-1003">Cell membrane</keyword>
<evidence type="ECO:0000313" key="11">
    <source>
        <dbReference type="Proteomes" id="UP000198915"/>
    </source>
</evidence>
<sequence length="219" mass="24900">MKVRELFDMIWRRLWIVIVFTTVVTSAVGIYSYYYITPVYGASVELLVMPNSAEEAELAREIDFNDIQTSIKLMDTYQVMIKSPRVLEKAMIAMKLRLSTTELDSKIEVKPVKSSQVIEITARDPSPVTAVEVANTLSRISVEEIKEIMKIDNIQVISEAKVSDNPYPVYPRPILNIAMAFVVGFFLSIALVLVYDSYAIYRKSRVLQKQRMMSKSALG</sequence>
<evidence type="ECO:0000313" key="10">
    <source>
        <dbReference type="EMBL" id="SFJ97696.1"/>
    </source>
</evidence>
<keyword evidence="5 7" id="KW-1133">Transmembrane helix</keyword>
<feature type="transmembrane region" description="Helical" evidence="7">
    <location>
        <begin position="14"/>
        <end position="36"/>
    </location>
</feature>
<protein>
    <submittedName>
        <fullName evidence="10">Capsular polysaccharide biosynthesis protein</fullName>
    </submittedName>
</protein>
<evidence type="ECO:0000259" key="9">
    <source>
        <dbReference type="Pfam" id="PF13807"/>
    </source>
</evidence>
<comment type="similarity">
    <text evidence="2">Belongs to the CpsC/CapA family.</text>
</comment>
<evidence type="ECO:0000256" key="1">
    <source>
        <dbReference type="ARBA" id="ARBA00004651"/>
    </source>
</evidence>
<evidence type="ECO:0000256" key="3">
    <source>
        <dbReference type="ARBA" id="ARBA00022475"/>
    </source>
</evidence>
<name>A0A1I3VTU1_9BACL</name>
<dbReference type="PANTHER" id="PTHR32309:SF13">
    <property type="entry name" value="FERRIC ENTEROBACTIN TRANSPORT PROTEIN FEPE"/>
    <property type="match status" value="1"/>
</dbReference>
<dbReference type="EMBL" id="FORT01000007">
    <property type="protein sequence ID" value="SFJ97696.1"/>
    <property type="molecule type" value="Genomic_DNA"/>
</dbReference>
<dbReference type="PANTHER" id="PTHR32309">
    <property type="entry name" value="TYROSINE-PROTEIN KINASE"/>
    <property type="match status" value="1"/>
</dbReference>
<dbReference type="AlphaFoldDB" id="A0A1I3VTU1"/>
<evidence type="ECO:0000256" key="4">
    <source>
        <dbReference type="ARBA" id="ARBA00022692"/>
    </source>
</evidence>
<reference evidence="11" key="1">
    <citation type="submission" date="2016-10" db="EMBL/GenBank/DDBJ databases">
        <authorList>
            <person name="Varghese N."/>
            <person name="Submissions S."/>
        </authorList>
    </citation>
    <scope>NUCLEOTIDE SEQUENCE [LARGE SCALE GENOMIC DNA]</scope>
    <source>
        <strain evidence="11">OK042</strain>
    </source>
</reference>
<feature type="domain" description="Tyrosine-protein kinase G-rich" evidence="9">
    <location>
        <begin position="138"/>
        <end position="194"/>
    </location>
</feature>
<dbReference type="GO" id="GO:0004713">
    <property type="term" value="F:protein tyrosine kinase activity"/>
    <property type="evidence" value="ECO:0007669"/>
    <property type="project" value="TreeGrafter"/>
</dbReference>
<keyword evidence="11" id="KW-1185">Reference proteome</keyword>
<dbReference type="GO" id="GO:0005886">
    <property type="term" value="C:plasma membrane"/>
    <property type="evidence" value="ECO:0007669"/>
    <property type="project" value="UniProtKB-SubCell"/>
</dbReference>
<evidence type="ECO:0000256" key="6">
    <source>
        <dbReference type="ARBA" id="ARBA00023136"/>
    </source>
</evidence>
<dbReference type="Pfam" id="PF13807">
    <property type="entry name" value="GNVR"/>
    <property type="match status" value="1"/>
</dbReference>
<keyword evidence="6 7" id="KW-0472">Membrane</keyword>
<dbReference type="Proteomes" id="UP000198915">
    <property type="component" value="Unassembled WGS sequence"/>
</dbReference>
<accession>A0A1I3VTU1</accession>
<proteinExistence type="inferred from homology"/>
<dbReference type="RefSeq" id="WP_092268681.1">
    <property type="nucleotide sequence ID" value="NZ_FORT01000007.1"/>
</dbReference>